<comment type="caution">
    <text evidence="2">The sequence shown here is derived from an EMBL/GenBank/DDBJ whole genome shotgun (WGS) entry which is preliminary data.</text>
</comment>
<dbReference type="Proteomes" id="UP000588071">
    <property type="component" value="Unassembled WGS sequence"/>
</dbReference>
<feature type="transmembrane region" description="Helical" evidence="1">
    <location>
        <begin position="59"/>
        <end position="80"/>
    </location>
</feature>
<name>A0A7X9NNE9_9ENTE</name>
<keyword evidence="1" id="KW-0472">Membrane</keyword>
<evidence type="ECO:0000313" key="2">
    <source>
        <dbReference type="EMBL" id="NME50583.1"/>
    </source>
</evidence>
<organism evidence="2 3">
    <name type="scientific">Enterococcus cecorum</name>
    <dbReference type="NCBI Taxonomy" id="44008"/>
    <lineage>
        <taxon>Bacteria</taxon>
        <taxon>Bacillati</taxon>
        <taxon>Bacillota</taxon>
        <taxon>Bacilli</taxon>
        <taxon>Lactobacillales</taxon>
        <taxon>Enterococcaceae</taxon>
        <taxon>Enterococcus</taxon>
    </lineage>
</organism>
<sequence length="94" mass="10957">MLEAFFEILFEIVFETIVEFAEKKKGLGLVLFLILAGVMSFLSLLFLVMTVKQVMASDFMYAFFMLAIIGLVSVCTYKAWKKVIQHMKKHYFIR</sequence>
<dbReference type="AlphaFoldDB" id="A0A7X9NNE9"/>
<dbReference type="EMBL" id="JABAFV010000022">
    <property type="protein sequence ID" value="NME50583.1"/>
    <property type="molecule type" value="Genomic_DNA"/>
</dbReference>
<feature type="transmembrane region" description="Helical" evidence="1">
    <location>
        <begin position="27"/>
        <end position="47"/>
    </location>
</feature>
<gene>
    <name evidence="2" type="ORF">HF857_10245</name>
</gene>
<protein>
    <submittedName>
        <fullName evidence="2">Uncharacterized protein</fullName>
    </submittedName>
</protein>
<keyword evidence="1" id="KW-0812">Transmembrane</keyword>
<evidence type="ECO:0000313" key="3">
    <source>
        <dbReference type="Proteomes" id="UP000588071"/>
    </source>
</evidence>
<keyword evidence="1" id="KW-1133">Transmembrane helix</keyword>
<reference evidence="2 3" key="1">
    <citation type="submission" date="2020-04" db="EMBL/GenBank/DDBJ databases">
        <authorList>
            <person name="Hitch T.C.A."/>
            <person name="Wylensek D."/>
            <person name="Clavel T."/>
        </authorList>
    </citation>
    <scope>NUCLEOTIDE SEQUENCE [LARGE SCALE GENOMIC DNA]</scope>
    <source>
        <strain evidence="2 3">WCA-380-WT-3C</strain>
    </source>
</reference>
<proteinExistence type="predicted"/>
<accession>A0A7X9NNE9</accession>
<evidence type="ECO:0000256" key="1">
    <source>
        <dbReference type="SAM" id="Phobius"/>
    </source>
</evidence>
<dbReference type="RefSeq" id="WP_168931725.1">
    <property type="nucleotide sequence ID" value="NZ_JABAFV010000022.1"/>
</dbReference>